<name>A0AAQ4DVP1_AMBAM</name>
<feature type="transmembrane region" description="Helical" evidence="1">
    <location>
        <begin position="51"/>
        <end position="69"/>
    </location>
</feature>
<keyword evidence="1" id="KW-0812">Transmembrane</keyword>
<dbReference type="EMBL" id="JARKHS020026264">
    <property type="protein sequence ID" value="KAK8766531.1"/>
    <property type="molecule type" value="Genomic_DNA"/>
</dbReference>
<sequence>MAAGNSLMEKVIHGRPGMLASSEAWFRLSNAVMALFFAMASCVQINDPDALLWIVAYALPCFACVSEALRPPWWSSRQLRMRLTGAAILLSCRLLLVSVWSWLRDVTCVGFNPVVCEPGRESGGSAISLAWLLLLRKGGEKVGWKRATLCAVLGLLPLATWTAFLLGDGVRYLCSQHIT</sequence>
<organism evidence="2 3">
    <name type="scientific">Amblyomma americanum</name>
    <name type="common">Lone star tick</name>
    <dbReference type="NCBI Taxonomy" id="6943"/>
    <lineage>
        <taxon>Eukaryota</taxon>
        <taxon>Metazoa</taxon>
        <taxon>Ecdysozoa</taxon>
        <taxon>Arthropoda</taxon>
        <taxon>Chelicerata</taxon>
        <taxon>Arachnida</taxon>
        <taxon>Acari</taxon>
        <taxon>Parasitiformes</taxon>
        <taxon>Ixodida</taxon>
        <taxon>Ixodoidea</taxon>
        <taxon>Ixodidae</taxon>
        <taxon>Amblyomminae</taxon>
        <taxon>Amblyomma</taxon>
    </lineage>
</organism>
<dbReference type="InterPro" id="IPR029377">
    <property type="entry name" value="TMEM220"/>
</dbReference>
<reference evidence="2 3" key="1">
    <citation type="journal article" date="2023" name="Arcadia Sci">
        <title>De novo assembly of a long-read Amblyomma americanum tick genome.</title>
        <authorList>
            <person name="Chou S."/>
            <person name="Poskanzer K.E."/>
            <person name="Rollins M."/>
            <person name="Thuy-Boun P.S."/>
        </authorList>
    </citation>
    <scope>NUCLEOTIDE SEQUENCE [LARGE SCALE GENOMIC DNA]</scope>
    <source>
        <strain evidence="2">F_SG_1</strain>
        <tissue evidence="2">Salivary glands</tissue>
    </source>
</reference>
<evidence type="ECO:0000256" key="1">
    <source>
        <dbReference type="SAM" id="Phobius"/>
    </source>
</evidence>
<keyword evidence="1" id="KW-0472">Membrane</keyword>
<comment type="caution">
    <text evidence="2">The sequence shown here is derived from an EMBL/GenBank/DDBJ whole genome shotgun (WGS) entry which is preliminary data.</text>
</comment>
<protein>
    <submittedName>
        <fullName evidence="2">Uncharacterized protein</fullName>
    </submittedName>
</protein>
<dbReference type="PANTHER" id="PTHR34262:SF1">
    <property type="entry name" value="TRANSMEMBRANE PROTEIN 220"/>
    <property type="match status" value="1"/>
</dbReference>
<gene>
    <name evidence="2" type="ORF">V5799_006689</name>
</gene>
<evidence type="ECO:0000313" key="3">
    <source>
        <dbReference type="Proteomes" id="UP001321473"/>
    </source>
</evidence>
<dbReference type="PANTHER" id="PTHR34262">
    <property type="entry name" value="TRANSMEMBRANE PROTEIN 220"/>
    <property type="match status" value="1"/>
</dbReference>
<dbReference type="AlphaFoldDB" id="A0AAQ4DVP1"/>
<dbReference type="Pfam" id="PF15071">
    <property type="entry name" value="TMEM220"/>
    <property type="match status" value="1"/>
</dbReference>
<evidence type="ECO:0000313" key="2">
    <source>
        <dbReference type="EMBL" id="KAK8766531.1"/>
    </source>
</evidence>
<feature type="transmembrane region" description="Helical" evidence="1">
    <location>
        <begin position="81"/>
        <end position="103"/>
    </location>
</feature>
<accession>A0AAQ4DVP1</accession>
<proteinExistence type="predicted"/>
<dbReference type="Proteomes" id="UP001321473">
    <property type="component" value="Unassembled WGS sequence"/>
</dbReference>
<keyword evidence="1" id="KW-1133">Transmembrane helix</keyword>
<keyword evidence="3" id="KW-1185">Reference proteome</keyword>
<feature type="transmembrane region" description="Helical" evidence="1">
    <location>
        <begin position="24"/>
        <end position="45"/>
    </location>
</feature>
<feature type="transmembrane region" description="Helical" evidence="1">
    <location>
        <begin position="147"/>
        <end position="166"/>
    </location>
</feature>